<evidence type="ECO:0000256" key="2">
    <source>
        <dbReference type="ARBA" id="ARBA00014587"/>
    </source>
</evidence>
<dbReference type="Proteomes" id="UP000626109">
    <property type="component" value="Unassembled WGS sequence"/>
</dbReference>
<evidence type="ECO:0000256" key="1">
    <source>
        <dbReference type="ARBA" id="ARBA00005290"/>
    </source>
</evidence>
<feature type="region of interest" description="Disordered" evidence="7">
    <location>
        <begin position="254"/>
        <end position="280"/>
    </location>
</feature>
<comment type="caution">
    <text evidence="9">The sequence shown here is derived from an EMBL/GenBank/DDBJ whole genome shotgun (WGS) entry which is preliminary data.</text>
</comment>
<dbReference type="EMBL" id="CAJNNV010018736">
    <property type="protein sequence ID" value="CAE8606162.1"/>
    <property type="molecule type" value="Genomic_DNA"/>
</dbReference>
<keyword evidence="11" id="KW-1185">Reference proteome</keyword>
<keyword evidence="4 6" id="KW-0378">Hydrolase</keyword>
<dbReference type="SUPFAM" id="SSF52540">
    <property type="entry name" value="P-loop containing nucleoside triphosphate hydrolases"/>
    <property type="match status" value="1"/>
</dbReference>
<evidence type="ECO:0000313" key="8">
    <source>
        <dbReference type="EMBL" id="CAE8606162.1"/>
    </source>
</evidence>
<dbReference type="GO" id="GO:0005525">
    <property type="term" value="F:GTP binding"/>
    <property type="evidence" value="ECO:0007669"/>
    <property type="project" value="UniProtKB-KW"/>
</dbReference>
<accession>A0A813LYP2</accession>
<sequence length="280" mass="31618">MKYAQFVMGPAGCGKSTYCATIQEHFKVALKRTCRVVNLDPAAETFAYDCYVDVRGLISVDDVMEEMELGPNGGLVFAMEYLAENMSWLEDEIGDAIDDDYYIFDCPGQIELYSHLSVMRELVDMLQNQDFRVAGVYCIDVNFIEDSAKFLSGALAALGAMVNLELPHINVLTKCDLLPPGADVEKYIEGDTEAILQDLRTTMHPRYRSLNESLAQMLEEYSLVSFVTLDKEDEDSIELVLAHVNHCIQYGENLEPQGGNFDEKDDDREDEMMDYPQMES</sequence>
<evidence type="ECO:0000313" key="9">
    <source>
        <dbReference type="EMBL" id="CAE8741455.1"/>
    </source>
</evidence>
<name>A0A813LYP2_POLGL</name>
<dbReference type="PANTHER" id="PTHR21231">
    <property type="entry name" value="XPA-BINDING PROTEIN 1-RELATED"/>
    <property type="match status" value="1"/>
</dbReference>
<feature type="compositionally biased region" description="Acidic residues" evidence="7">
    <location>
        <begin position="263"/>
        <end position="273"/>
    </location>
</feature>
<reference evidence="9" key="1">
    <citation type="submission" date="2021-02" db="EMBL/GenBank/DDBJ databases">
        <authorList>
            <person name="Dougan E. K."/>
            <person name="Rhodes N."/>
            <person name="Thang M."/>
            <person name="Chan C."/>
        </authorList>
    </citation>
    <scope>NUCLEOTIDE SEQUENCE</scope>
</reference>
<dbReference type="CDD" id="cd17872">
    <property type="entry name" value="GPN3"/>
    <property type="match status" value="1"/>
</dbReference>
<evidence type="ECO:0000256" key="5">
    <source>
        <dbReference type="ARBA" id="ARBA00023134"/>
    </source>
</evidence>
<evidence type="ECO:0000256" key="6">
    <source>
        <dbReference type="RuleBase" id="RU365059"/>
    </source>
</evidence>
<proteinExistence type="inferred from homology"/>
<dbReference type="GO" id="GO:0003924">
    <property type="term" value="F:GTPase activity"/>
    <property type="evidence" value="ECO:0007669"/>
    <property type="project" value="TreeGrafter"/>
</dbReference>
<dbReference type="AlphaFoldDB" id="A0A813LYP2"/>
<dbReference type="Pfam" id="PF03029">
    <property type="entry name" value="ATP_bind_1"/>
    <property type="match status" value="1"/>
</dbReference>
<evidence type="ECO:0000256" key="3">
    <source>
        <dbReference type="ARBA" id="ARBA00022741"/>
    </source>
</evidence>
<dbReference type="InterPro" id="IPR004130">
    <property type="entry name" value="Gpn"/>
</dbReference>
<dbReference type="OrthoDB" id="5839at2759"/>
<organism evidence="9 10">
    <name type="scientific">Polarella glacialis</name>
    <name type="common">Dinoflagellate</name>
    <dbReference type="NCBI Taxonomy" id="89957"/>
    <lineage>
        <taxon>Eukaryota</taxon>
        <taxon>Sar</taxon>
        <taxon>Alveolata</taxon>
        <taxon>Dinophyceae</taxon>
        <taxon>Suessiales</taxon>
        <taxon>Suessiaceae</taxon>
        <taxon>Polarella</taxon>
    </lineage>
</organism>
<dbReference type="Proteomes" id="UP000654075">
    <property type="component" value="Unassembled WGS sequence"/>
</dbReference>
<dbReference type="InterPro" id="IPR030228">
    <property type="entry name" value="Gpn3"/>
</dbReference>
<keyword evidence="5 6" id="KW-0342">GTP-binding</keyword>
<comment type="subunit">
    <text evidence="6">Binds to RNA polymerase II (RNAPII).</text>
</comment>
<keyword evidence="3 6" id="KW-0547">Nucleotide-binding</keyword>
<protein>
    <recommendedName>
        <fullName evidence="2 6">GPN-loop GTPase 3</fullName>
    </recommendedName>
</protein>
<evidence type="ECO:0000256" key="7">
    <source>
        <dbReference type="SAM" id="MobiDB-lite"/>
    </source>
</evidence>
<comment type="function">
    <text evidence="6">Small GTPase required for proper nuclear import of RNA polymerase II and III (RNAPII and RNAPIII). May act at an RNAP assembly step prior to nuclear import.</text>
</comment>
<comment type="similarity">
    <text evidence="1 6">Belongs to the GPN-loop GTPase family.</text>
</comment>
<gene>
    <name evidence="8" type="ORF">PGLA1383_LOCUS24149</name>
    <name evidence="9" type="ORF">PGLA2088_LOCUS50474</name>
</gene>
<dbReference type="Gene3D" id="3.40.50.300">
    <property type="entry name" value="P-loop containing nucleotide triphosphate hydrolases"/>
    <property type="match status" value="1"/>
</dbReference>
<dbReference type="EMBL" id="CAJNNW010037387">
    <property type="protein sequence ID" value="CAE8741455.1"/>
    <property type="molecule type" value="Genomic_DNA"/>
</dbReference>
<dbReference type="InterPro" id="IPR027417">
    <property type="entry name" value="P-loop_NTPase"/>
</dbReference>
<dbReference type="OMA" id="LYTHMTV"/>
<dbReference type="FunFam" id="3.40.50.300:FF:000338">
    <property type="entry name" value="GPN-loop GTPase 2"/>
    <property type="match status" value="1"/>
</dbReference>
<evidence type="ECO:0000256" key="4">
    <source>
        <dbReference type="ARBA" id="ARBA00022801"/>
    </source>
</evidence>
<evidence type="ECO:0000313" key="10">
    <source>
        <dbReference type="Proteomes" id="UP000626109"/>
    </source>
</evidence>
<evidence type="ECO:0000313" key="11">
    <source>
        <dbReference type="Proteomes" id="UP000654075"/>
    </source>
</evidence>
<dbReference type="PANTHER" id="PTHR21231:SF7">
    <property type="entry name" value="GPN-LOOP GTPASE 3"/>
    <property type="match status" value="1"/>
</dbReference>